<sequence length="173" mass="18927">MCAREGTIALAPIILFKQVFNSGGRQRSSISARPNGICQRAADPLAGQSFALKAAGRPWRLGRSPIWRARFDDDPTACAPPTKSNLGTWPPEGRRAQQTLNRTLHDDKSQMNAKCVPPADYGVSSGQSSNQRQPRRPTNRPIGQSIHARINGYLQQAPPLDGGSMRTERKADK</sequence>
<evidence type="ECO:0000256" key="1">
    <source>
        <dbReference type="SAM" id="MobiDB-lite"/>
    </source>
</evidence>
<protein>
    <submittedName>
        <fullName evidence="3">Uncharacterized protein</fullName>
    </submittedName>
</protein>
<proteinExistence type="predicted"/>
<evidence type="ECO:0000313" key="3">
    <source>
        <dbReference type="WBParaSite" id="TMUE_1000003956.1"/>
    </source>
</evidence>
<reference evidence="3" key="1">
    <citation type="submission" date="2019-12" db="UniProtKB">
        <authorList>
            <consortium name="WormBaseParasite"/>
        </authorList>
    </citation>
    <scope>IDENTIFICATION</scope>
</reference>
<dbReference type="AlphaFoldDB" id="A0A5S6Q9G5"/>
<feature type="region of interest" description="Disordered" evidence="1">
    <location>
        <begin position="105"/>
        <end position="173"/>
    </location>
</feature>
<feature type="region of interest" description="Disordered" evidence="1">
    <location>
        <begin position="72"/>
        <end position="93"/>
    </location>
</feature>
<accession>A0A5S6Q9G5</accession>
<evidence type="ECO:0000313" key="2">
    <source>
        <dbReference type="Proteomes" id="UP000046395"/>
    </source>
</evidence>
<organism evidence="2 3">
    <name type="scientific">Trichuris muris</name>
    <name type="common">Mouse whipworm</name>
    <dbReference type="NCBI Taxonomy" id="70415"/>
    <lineage>
        <taxon>Eukaryota</taxon>
        <taxon>Metazoa</taxon>
        <taxon>Ecdysozoa</taxon>
        <taxon>Nematoda</taxon>
        <taxon>Enoplea</taxon>
        <taxon>Dorylaimia</taxon>
        <taxon>Trichinellida</taxon>
        <taxon>Trichuridae</taxon>
        <taxon>Trichuris</taxon>
    </lineage>
</organism>
<keyword evidence="2" id="KW-1185">Reference proteome</keyword>
<name>A0A5S6Q9G5_TRIMR</name>
<dbReference type="WBParaSite" id="TMUE_1000003956.1">
    <property type="protein sequence ID" value="TMUE_1000003956.1"/>
    <property type="gene ID" value="WBGene00298821"/>
</dbReference>
<dbReference type="Proteomes" id="UP000046395">
    <property type="component" value="Unassembled WGS sequence"/>
</dbReference>